<keyword evidence="1" id="KW-0812">Transmembrane</keyword>
<dbReference type="Proteomes" id="UP001175271">
    <property type="component" value="Unassembled WGS sequence"/>
</dbReference>
<name>A0AA39LDV8_9BILA</name>
<evidence type="ECO:0000313" key="2">
    <source>
        <dbReference type="EMBL" id="KAK0394156.1"/>
    </source>
</evidence>
<keyword evidence="3" id="KW-1185">Reference proteome</keyword>
<reference evidence="2" key="1">
    <citation type="submission" date="2023-06" db="EMBL/GenBank/DDBJ databases">
        <title>Genomic analysis of the entomopathogenic nematode Steinernema hermaphroditum.</title>
        <authorList>
            <person name="Schwarz E.M."/>
            <person name="Heppert J.K."/>
            <person name="Baniya A."/>
            <person name="Schwartz H.T."/>
            <person name="Tan C.-H."/>
            <person name="Antoshechkin I."/>
            <person name="Sternberg P.W."/>
            <person name="Goodrich-Blair H."/>
            <person name="Dillman A.R."/>
        </authorList>
    </citation>
    <scope>NUCLEOTIDE SEQUENCE</scope>
    <source>
        <strain evidence="2">PS9179</strain>
        <tissue evidence="2">Whole animal</tissue>
    </source>
</reference>
<comment type="caution">
    <text evidence="2">The sequence shown here is derived from an EMBL/GenBank/DDBJ whole genome shotgun (WGS) entry which is preliminary data.</text>
</comment>
<keyword evidence="1" id="KW-0472">Membrane</keyword>
<dbReference type="EMBL" id="JAUCMV010000005">
    <property type="protein sequence ID" value="KAK0394156.1"/>
    <property type="molecule type" value="Genomic_DNA"/>
</dbReference>
<dbReference type="AlphaFoldDB" id="A0AA39LDV8"/>
<evidence type="ECO:0000313" key="3">
    <source>
        <dbReference type="Proteomes" id="UP001175271"/>
    </source>
</evidence>
<protein>
    <submittedName>
        <fullName evidence="2">Uncharacterized protein</fullName>
    </submittedName>
</protein>
<feature type="transmembrane region" description="Helical" evidence="1">
    <location>
        <begin position="15"/>
        <end position="34"/>
    </location>
</feature>
<gene>
    <name evidence="2" type="ORF">QR680_000595</name>
</gene>
<accession>A0AA39LDV8</accession>
<evidence type="ECO:0000256" key="1">
    <source>
        <dbReference type="SAM" id="Phobius"/>
    </source>
</evidence>
<keyword evidence="1" id="KW-1133">Transmembrane helix</keyword>
<organism evidence="2 3">
    <name type="scientific">Steinernema hermaphroditum</name>
    <dbReference type="NCBI Taxonomy" id="289476"/>
    <lineage>
        <taxon>Eukaryota</taxon>
        <taxon>Metazoa</taxon>
        <taxon>Ecdysozoa</taxon>
        <taxon>Nematoda</taxon>
        <taxon>Chromadorea</taxon>
        <taxon>Rhabditida</taxon>
        <taxon>Tylenchina</taxon>
        <taxon>Panagrolaimomorpha</taxon>
        <taxon>Strongyloidoidea</taxon>
        <taxon>Steinernematidae</taxon>
        <taxon>Steinernema</taxon>
    </lineage>
</organism>
<sequence length="81" mass="9315">MTHISSVSLYIKEQVFSITFLLIASIFVVSVYSMHPSSDISSRPLIRSDRVKRQWYNMNWGWTGWRCAGVNGLFLNCVGKK</sequence>
<proteinExistence type="predicted"/>